<protein>
    <submittedName>
        <fullName evidence="3">Uncharacterized protein</fullName>
    </submittedName>
</protein>
<feature type="chain" id="PRO_5027989192" evidence="2">
    <location>
        <begin position="18"/>
        <end position="144"/>
    </location>
</feature>
<dbReference type="EMBL" id="LR862130">
    <property type="protein sequence ID" value="CAD1829948.1"/>
    <property type="molecule type" value="Genomic_DNA"/>
</dbReference>
<name>A0A6V7PH63_ANACO</name>
<feature type="signal peptide" evidence="2">
    <location>
        <begin position="1"/>
        <end position="17"/>
    </location>
</feature>
<reference evidence="3" key="1">
    <citation type="submission" date="2020-07" db="EMBL/GenBank/DDBJ databases">
        <authorList>
            <person name="Lin J."/>
        </authorList>
    </citation>
    <scope>NUCLEOTIDE SEQUENCE</scope>
</reference>
<gene>
    <name evidence="3" type="ORF">CB5_LOCUS13159</name>
</gene>
<feature type="compositionally biased region" description="Low complexity" evidence="1">
    <location>
        <begin position="104"/>
        <end position="118"/>
    </location>
</feature>
<evidence type="ECO:0000256" key="2">
    <source>
        <dbReference type="SAM" id="SignalP"/>
    </source>
</evidence>
<evidence type="ECO:0000256" key="1">
    <source>
        <dbReference type="SAM" id="MobiDB-lite"/>
    </source>
</evidence>
<proteinExistence type="predicted"/>
<evidence type="ECO:0000313" key="3">
    <source>
        <dbReference type="EMBL" id="CAD1829948.1"/>
    </source>
</evidence>
<keyword evidence="2" id="KW-0732">Signal</keyword>
<accession>A0A6V7PH63</accession>
<dbReference type="AlphaFoldDB" id="A0A6V7PH63"/>
<organism evidence="3">
    <name type="scientific">Ananas comosus var. bracteatus</name>
    <name type="common">red pineapple</name>
    <dbReference type="NCBI Taxonomy" id="296719"/>
    <lineage>
        <taxon>Eukaryota</taxon>
        <taxon>Viridiplantae</taxon>
        <taxon>Streptophyta</taxon>
        <taxon>Embryophyta</taxon>
        <taxon>Tracheophyta</taxon>
        <taxon>Spermatophyta</taxon>
        <taxon>Magnoliopsida</taxon>
        <taxon>Liliopsida</taxon>
        <taxon>Poales</taxon>
        <taxon>Bromeliaceae</taxon>
        <taxon>Bromelioideae</taxon>
        <taxon>Ananas</taxon>
    </lineage>
</organism>
<sequence length="144" mass="15226">MSLEILLIFLESRACAAANPGLVIRNPGLVSRKALELAPKSVPANYKVSVAHGGSDHTHIVCFELGGGRSTQAVHSGADDPVGRQLRARLSGIARRGRRPNPLGTFSSSHTTNHTGSTLGGQRRFCPFGVCVWARIDQIGDSGT</sequence>
<feature type="region of interest" description="Disordered" evidence="1">
    <location>
        <begin position="96"/>
        <end position="118"/>
    </location>
</feature>